<dbReference type="PANTHER" id="PTHR43798:SF33">
    <property type="entry name" value="HYDROLASE, PUTATIVE (AFU_ORTHOLOGUE AFUA_2G14860)-RELATED"/>
    <property type="match status" value="1"/>
</dbReference>
<dbReference type="Pfam" id="PF00561">
    <property type="entry name" value="Abhydrolase_1"/>
    <property type="match status" value="1"/>
</dbReference>
<dbReference type="EMBL" id="VMHE01000027">
    <property type="protein sequence ID" value="TSJ61234.1"/>
    <property type="molecule type" value="Genomic_DNA"/>
</dbReference>
<dbReference type="InterPro" id="IPR050266">
    <property type="entry name" value="AB_hydrolase_sf"/>
</dbReference>
<evidence type="ECO:0000259" key="1">
    <source>
        <dbReference type="Pfam" id="PF00561"/>
    </source>
</evidence>
<gene>
    <name evidence="2" type="ORF">FPQ13_11400</name>
</gene>
<dbReference type="InterPro" id="IPR029058">
    <property type="entry name" value="AB_hydrolase_fold"/>
</dbReference>
<dbReference type="InterPro" id="IPR000073">
    <property type="entry name" value="AB_hydrolase_1"/>
</dbReference>
<dbReference type="RefSeq" id="WP_144089458.1">
    <property type="nucleotide sequence ID" value="NZ_VMHE01000027.1"/>
</dbReference>
<dbReference type="OrthoDB" id="9776853at2"/>
<name>A0A556PA00_9BACI</name>
<proteinExistence type="predicted"/>
<organism evidence="2 3">
    <name type="scientific">Allobacillus salarius</name>
    <dbReference type="NCBI Taxonomy" id="1955272"/>
    <lineage>
        <taxon>Bacteria</taxon>
        <taxon>Bacillati</taxon>
        <taxon>Bacillota</taxon>
        <taxon>Bacilli</taxon>
        <taxon>Bacillales</taxon>
        <taxon>Bacillaceae</taxon>
        <taxon>Allobacillus</taxon>
    </lineage>
</organism>
<comment type="caution">
    <text evidence="2">The sequence shown here is derived from an EMBL/GenBank/DDBJ whole genome shotgun (WGS) entry which is preliminary data.</text>
</comment>
<dbReference type="GO" id="GO:0016020">
    <property type="term" value="C:membrane"/>
    <property type="evidence" value="ECO:0007669"/>
    <property type="project" value="TreeGrafter"/>
</dbReference>
<dbReference type="AlphaFoldDB" id="A0A556PA00"/>
<evidence type="ECO:0000313" key="3">
    <source>
        <dbReference type="Proteomes" id="UP000316425"/>
    </source>
</evidence>
<sequence>MLYHKVYEHNSSTEWVIFVHGAGGSSATFYRQIKDFKKHFNIVMLDLRGHGRSKDLNQKRPLKHYSFDKVSEDVIEVMDHLKIKEAHFVGVSLGTIINRILAEKHPERVKSLVMGGAITKMNIRSNTLIKIGNLLKNVIPFTWIYKMLALIIMPSKYHKESRNLFIREAKKIYQKEFLRWFKLTKDINPLLRKFKGKPMKKPALYIMGDEDYLFLETLKRDIADQDTSQLIVLDNCGHVCNIDQANEFNKHSISFLKSCS</sequence>
<accession>A0A556PA00</accession>
<keyword evidence="2" id="KW-0378">Hydrolase</keyword>
<keyword evidence="3" id="KW-1185">Reference proteome</keyword>
<evidence type="ECO:0000313" key="2">
    <source>
        <dbReference type="EMBL" id="TSJ61234.1"/>
    </source>
</evidence>
<dbReference type="PANTHER" id="PTHR43798">
    <property type="entry name" value="MONOACYLGLYCEROL LIPASE"/>
    <property type="match status" value="1"/>
</dbReference>
<reference evidence="2 3" key="1">
    <citation type="submission" date="2019-07" db="EMBL/GenBank/DDBJ databases">
        <title>Allobacillus sp. nov. SKP isolated from shrimp paste of Euphausiacea.</title>
        <authorList>
            <person name="Kanchanasin P."/>
            <person name="Tanasupawat S."/>
            <person name="Shi W."/>
            <person name="Wu L."/>
            <person name="Ma J."/>
        </authorList>
    </citation>
    <scope>NUCLEOTIDE SEQUENCE [LARGE SCALE GENOMIC DNA]</scope>
    <source>
        <strain evidence="2 3">SKP4-8</strain>
    </source>
</reference>
<dbReference type="GO" id="GO:0016787">
    <property type="term" value="F:hydrolase activity"/>
    <property type="evidence" value="ECO:0007669"/>
    <property type="project" value="UniProtKB-KW"/>
</dbReference>
<dbReference type="SUPFAM" id="SSF53474">
    <property type="entry name" value="alpha/beta-Hydrolases"/>
    <property type="match status" value="1"/>
</dbReference>
<feature type="domain" description="AB hydrolase-1" evidence="1">
    <location>
        <begin position="15"/>
        <end position="117"/>
    </location>
</feature>
<protein>
    <submittedName>
        <fullName evidence="2">Alpha/beta hydrolase</fullName>
    </submittedName>
</protein>
<dbReference type="Proteomes" id="UP000316425">
    <property type="component" value="Unassembled WGS sequence"/>
</dbReference>
<dbReference type="Gene3D" id="3.40.50.1820">
    <property type="entry name" value="alpha/beta hydrolase"/>
    <property type="match status" value="1"/>
</dbReference>